<dbReference type="RefSeq" id="WP_344066825.1">
    <property type="nucleotide sequence ID" value="NZ_BAAAPN010000056.1"/>
</dbReference>
<name>A0ABN2KSH9_9MICO</name>
<comment type="caution">
    <text evidence="1">The sequence shown here is derived from an EMBL/GenBank/DDBJ whole genome shotgun (WGS) entry which is preliminary data.</text>
</comment>
<protein>
    <recommendedName>
        <fullName evidence="3">Cold-shock protein</fullName>
    </recommendedName>
</protein>
<keyword evidence="2" id="KW-1185">Reference proteome</keyword>
<evidence type="ECO:0008006" key="3">
    <source>
        <dbReference type="Google" id="ProtNLM"/>
    </source>
</evidence>
<proteinExistence type="predicted"/>
<dbReference type="EMBL" id="BAAAPN010000056">
    <property type="protein sequence ID" value="GAA1764952.1"/>
    <property type="molecule type" value="Genomic_DNA"/>
</dbReference>
<organism evidence="1 2">
    <name type="scientific">Nostocoides vanveenii</name>
    <dbReference type="NCBI Taxonomy" id="330835"/>
    <lineage>
        <taxon>Bacteria</taxon>
        <taxon>Bacillati</taxon>
        <taxon>Actinomycetota</taxon>
        <taxon>Actinomycetes</taxon>
        <taxon>Micrococcales</taxon>
        <taxon>Intrasporangiaceae</taxon>
        <taxon>Nostocoides</taxon>
    </lineage>
</organism>
<gene>
    <name evidence="1" type="ORF">GCM10009810_24890</name>
</gene>
<reference evidence="1 2" key="1">
    <citation type="journal article" date="2019" name="Int. J. Syst. Evol. Microbiol.">
        <title>The Global Catalogue of Microorganisms (GCM) 10K type strain sequencing project: providing services to taxonomists for standard genome sequencing and annotation.</title>
        <authorList>
            <consortium name="The Broad Institute Genomics Platform"/>
            <consortium name="The Broad Institute Genome Sequencing Center for Infectious Disease"/>
            <person name="Wu L."/>
            <person name="Ma J."/>
        </authorList>
    </citation>
    <scope>NUCLEOTIDE SEQUENCE [LARGE SCALE GENOMIC DNA]</scope>
    <source>
        <strain evidence="1 2">JCM 15591</strain>
    </source>
</reference>
<sequence>MQGSVHRYDIETGDGSVLLDDGRELPFPGAALDGSGLRHLRVGQRVSLGVAGPGTERPEITRVWIVGIGDGESIR</sequence>
<evidence type="ECO:0000313" key="1">
    <source>
        <dbReference type="EMBL" id="GAA1764952.1"/>
    </source>
</evidence>
<evidence type="ECO:0000313" key="2">
    <source>
        <dbReference type="Proteomes" id="UP001501475"/>
    </source>
</evidence>
<dbReference type="Proteomes" id="UP001501475">
    <property type="component" value="Unassembled WGS sequence"/>
</dbReference>
<accession>A0ABN2KSH9</accession>